<dbReference type="Proteomes" id="UP000006253">
    <property type="component" value="Unassembled WGS sequence"/>
</dbReference>
<feature type="transmembrane region" description="Helical" evidence="5">
    <location>
        <begin position="140"/>
        <end position="161"/>
    </location>
</feature>
<dbReference type="Pfam" id="PF04893">
    <property type="entry name" value="Yip1"/>
    <property type="match status" value="1"/>
</dbReference>
<evidence type="ECO:0000256" key="1">
    <source>
        <dbReference type="ARBA" id="ARBA00004141"/>
    </source>
</evidence>
<feature type="domain" description="Yip1" evidence="6">
    <location>
        <begin position="16"/>
        <end position="187"/>
    </location>
</feature>
<feature type="transmembrane region" description="Helical" evidence="5">
    <location>
        <begin position="40"/>
        <end position="63"/>
    </location>
</feature>
<keyword evidence="2 5" id="KW-0812">Transmembrane</keyword>
<evidence type="ECO:0000259" key="6">
    <source>
        <dbReference type="Pfam" id="PF04893"/>
    </source>
</evidence>
<evidence type="ECO:0000313" key="8">
    <source>
        <dbReference type="Proteomes" id="UP000006253"/>
    </source>
</evidence>
<gene>
    <name evidence="7" type="ORF">LEP1GSC081_4334</name>
</gene>
<feature type="transmembrane region" description="Helical" evidence="5">
    <location>
        <begin position="117"/>
        <end position="134"/>
    </location>
</feature>
<dbReference type="InterPro" id="IPR006977">
    <property type="entry name" value="Yip1_dom"/>
</dbReference>
<name>A0A0E2B747_9LEPT</name>
<feature type="transmembrane region" description="Helical" evidence="5">
    <location>
        <begin position="83"/>
        <end position="105"/>
    </location>
</feature>
<evidence type="ECO:0000256" key="2">
    <source>
        <dbReference type="ARBA" id="ARBA00022692"/>
    </source>
</evidence>
<dbReference type="GO" id="GO:0016020">
    <property type="term" value="C:membrane"/>
    <property type="evidence" value="ECO:0007669"/>
    <property type="project" value="UniProtKB-SubCell"/>
</dbReference>
<dbReference type="RefSeq" id="WP_004764478.1">
    <property type="nucleotide sequence ID" value="NZ_AHMY02000013.1"/>
</dbReference>
<dbReference type="AlphaFoldDB" id="A0A0E2B747"/>
<proteinExistence type="predicted"/>
<dbReference type="EMBL" id="AHMY02000013">
    <property type="protein sequence ID" value="EKO17140.1"/>
    <property type="molecule type" value="Genomic_DNA"/>
</dbReference>
<sequence length="239" mass="27413">MSKFSFSFTNTIEEAIDVLIKPAFYFKNLSKTPEESLISLYLRCLVYMGFLYIVAVLGMTLFAPKEFLNPPLTLLFLEMPAAYLISSIIVFPTLGFIYMFFSWVCGGNTDWKKNFRASAAIFSTFWAALFFQSFGGYVHFYLGLGIGIVFTAYIPFLFYLALTCYLQAPVKRTAAILSGFVLVLLYLQYSKMDLYIKDHKVRESINLHKPIIKEEEFQIEPAVEEIIRKATEKAKNAKE</sequence>
<keyword evidence="4 5" id="KW-0472">Membrane</keyword>
<keyword evidence="3 5" id="KW-1133">Transmembrane helix</keyword>
<accession>A0A0E2B747</accession>
<evidence type="ECO:0000256" key="5">
    <source>
        <dbReference type="SAM" id="Phobius"/>
    </source>
</evidence>
<feature type="transmembrane region" description="Helical" evidence="5">
    <location>
        <begin position="173"/>
        <end position="189"/>
    </location>
</feature>
<evidence type="ECO:0000256" key="4">
    <source>
        <dbReference type="ARBA" id="ARBA00023136"/>
    </source>
</evidence>
<reference evidence="7 8" key="1">
    <citation type="submission" date="2012-10" db="EMBL/GenBank/DDBJ databases">
        <authorList>
            <person name="Harkins D.M."/>
            <person name="Durkin A.S."/>
            <person name="Brinkac L.M."/>
            <person name="Selengut J.D."/>
            <person name="Sanka R."/>
            <person name="DePew J."/>
            <person name="Purushe J."/>
            <person name="Peacock S.J."/>
            <person name="Thaipadungpanit J."/>
            <person name="Wuthiekanun V.W."/>
            <person name="Day N.P."/>
            <person name="Vinetz J.M."/>
            <person name="Sutton G.G."/>
            <person name="Nelson W.C."/>
            <person name="Fouts D.E."/>
        </authorList>
    </citation>
    <scope>NUCLEOTIDE SEQUENCE [LARGE SCALE GENOMIC DNA]</scope>
    <source>
        <strain evidence="7 8">H1</strain>
    </source>
</reference>
<evidence type="ECO:0000313" key="7">
    <source>
        <dbReference type="EMBL" id="EKO17140.1"/>
    </source>
</evidence>
<comment type="subcellular location">
    <subcellularLocation>
        <location evidence="1">Membrane</location>
        <topology evidence="1">Multi-pass membrane protein</topology>
    </subcellularLocation>
</comment>
<organism evidence="7 8">
    <name type="scientific">Leptospira kirschneri str. H1</name>
    <dbReference type="NCBI Taxonomy" id="1049966"/>
    <lineage>
        <taxon>Bacteria</taxon>
        <taxon>Pseudomonadati</taxon>
        <taxon>Spirochaetota</taxon>
        <taxon>Spirochaetia</taxon>
        <taxon>Leptospirales</taxon>
        <taxon>Leptospiraceae</taxon>
        <taxon>Leptospira</taxon>
    </lineage>
</organism>
<protein>
    <recommendedName>
        <fullName evidence="6">Yip1 domain-containing protein</fullName>
    </recommendedName>
</protein>
<evidence type="ECO:0000256" key="3">
    <source>
        <dbReference type="ARBA" id="ARBA00022989"/>
    </source>
</evidence>
<comment type="caution">
    <text evidence="7">The sequence shown here is derived from an EMBL/GenBank/DDBJ whole genome shotgun (WGS) entry which is preliminary data.</text>
</comment>